<proteinExistence type="predicted"/>
<dbReference type="RefSeq" id="WP_181752351.1">
    <property type="nucleotide sequence ID" value="NZ_JACEIQ010000012.1"/>
</dbReference>
<dbReference type="InterPro" id="IPR027417">
    <property type="entry name" value="P-loop_NTPase"/>
</dbReference>
<gene>
    <name evidence="3" type="ORF">H1191_12390</name>
</gene>
<evidence type="ECO:0000256" key="1">
    <source>
        <dbReference type="ARBA" id="ARBA00022612"/>
    </source>
</evidence>
<evidence type="ECO:0000259" key="2">
    <source>
        <dbReference type="Pfam" id="PF17289"/>
    </source>
</evidence>
<dbReference type="Proteomes" id="UP000535491">
    <property type="component" value="Unassembled WGS sequence"/>
</dbReference>
<reference evidence="3 4" key="1">
    <citation type="submission" date="2020-07" db="EMBL/GenBank/DDBJ databases">
        <authorList>
            <person name="Feng H."/>
        </authorList>
    </citation>
    <scope>NUCLEOTIDE SEQUENCE [LARGE SCALE GENOMIC DNA]</scope>
    <source>
        <strain evidence="4">s-10</strain>
    </source>
</reference>
<accession>A0A7W2A9F0</accession>
<comment type="caution">
    <text evidence="3">The sequence shown here is derived from an EMBL/GenBank/DDBJ whole genome shotgun (WGS) entry which is preliminary data.</text>
</comment>
<dbReference type="AlphaFoldDB" id="A0A7W2A9F0"/>
<dbReference type="Pfam" id="PF03237">
    <property type="entry name" value="Terminase_6N"/>
    <property type="match status" value="1"/>
</dbReference>
<keyword evidence="1" id="KW-1188">Viral release from host cell</keyword>
<dbReference type="Gene3D" id="3.30.420.240">
    <property type="match status" value="1"/>
</dbReference>
<feature type="domain" description="Terminase large subunit gp17-like C-terminal" evidence="2">
    <location>
        <begin position="244"/>
        <end position="382"/>
    </location>
</feature>
<protein>
    <recommendedName>
        <fullName evidence="2">Terminase large subunit gp17-like C-terminal domain-containing protein</fullName>
    </recommendedName>
</protein>
<organism evidence="3 4">
    <name type="scientific">Paenactinomyces guangxiensis</name>
    <dbReference type="NCBI Taxonomy" id="1490290"/>
    <lineage>
        <taxon>Bacteria</taxon>
        <taxon>Bacillati</taxon>
        <taxon>Bacillota</taxon>
        <taxon>Bacilli</taxon>
        <taxon>Bacillales</taxon>
        <taxon>Thermoactinomycetaceae</taxon>
        <taxon>Paenactinomyces</taxon>
    </lineage>
</organism>
<dbReference type="EMBL" id="JACEIQ010000012">
    <property type="protein sequence ID" value="MBA4495107.1"/>
    <property type="molecule type" value="Genomic_DNA"/>
</dbReference>
<keyword evidence="4" id="KW-1185">Reference proteome</keyword>
<dbReference type="SUPFAM" id="SSF52540">
    <property type="entry name" value="P-loop containing nucleoside triphosphate hydrolases"/>
    <property type="match status" value="1"/>
</dbReference>
<dbReference type="InterPro" id="IPR035421">
    <property type="entry name" value="Terminase_6C"/>
</dbReference>
<dbReference type="Gene3D" id="3.40.50.300">
    <property type="entry name" value="P-loop containing nucleotide triphosphate hydrolases"/>
    <property type="match status" value="1"/>
</dbReference>
<evidence type="ECO:0000313" key="4">
    <source>
        <dbReference type="Proteomes" id="UP000535491"/>
    </source>
</evidence>
<evidence type="ECO:0000313" key="3">
    <source>
        <dbReference type="EMBL" id="MBA4495107.1"/>
    </source>
</evidence>
<name>A0A7W2A9F0_9BACL</name>
<dbReference type="Pfam" id="PF17289">
    <property type="entry name" value="Terminase_6C"/>
    <property type="match status" value="1"/>
</dbReference>
<sequence length="428" mass="49296">MSQAYKIKLYRPHPGQIPMHQSTARFRVATCGRRFGKSFMAANEIVKHAWENPNHLCWWTAPTYKQCRNIYELVKRHFKGAIKSFRESPVMEINFLSGGKIQFHSLEKFDNLRGFAVNFLVVDEAADVKEEAWTAVLRPTLSDTNGRAIIISTPKGKNWFYHIWTRGQDPEFLQYESWRFPTSANPYIAPQEIEEAKASIPSDIFRQEYEAEFLDDAAGVFRGIRQCVKGSFEEPEPGRAYVLGLDVAKTTDFTVLTCVDVKTGHVVAWERFNKLDYTLQMDRVETTARKFNNAKILMDSTGVGDPLLEMAVRRGLDVEGYTLTNVTKQHLIEHLAVRIERQEISYPDIPVLLNELDMFQYEITRAGNIRYNAPEGQHDDSVISLALAVWARKDYGPLLIPVDLEEKKTPIYENERAERFARLFDDED</sequence>